<dbReference type="InterPro" id="IPR019575">
    <property type="entry name" value="Nuop51_4Fe4S-bd"/>
</dbReference>
<comment type="caution">
    <text evidence="8">The sequence shown here is derived from an EMBL/GenBank/DDBJ whole genome shotgun (WGS) entry which is preliminary data.</text>
</comment>
<reference evidence="8 9" key="1">
    <citation type="submission" date="2024-09" db="EMBL/GenBank/DDBJ databases">
        <authorList>
            <person name="Lee S.D."/>
        </authorList>
    </citation>
    <scope>NUCLEOTIDE SEQUENCE [LARGE SCALE GENOMIC DNA]</scope>
    <source>
        <strain evidence="8 9">N1-1</strain>
    </source>
</reference>
<dbReference type="InterPro" id="IPR001949">
    <property type="entry name" value="NADH-UbQ_OxRdtase_51kDa_CS"/>
</dbReference>
<dbReference type="PANTHER" id="PTHR43578:SF3">
    <property type="entry name" value="NADH-QUINONE OXIDOREDUCTASE SUBUNIT F"/>
    <property type="match status" value="1"/>
</dbReference>
<keyword evidence="5" id="KW-0411">Iron-sulfur</keyword>
<evidence type="ECO:0000313" key="9">
    <source>
        <dbReference type="Proteomes" id="UP001592582"/>
    </source>
</evidence>
<dbReference type="SUPFAM" id="SSF140490">
    <property type="entry name" value="Nqo1C-terminal domain-like"/>
    <property type="match status" value="1"/>
</dbReference>
<dbReference type="Pfam" id="PF10531">
    <property type="entry name" value="SLBB"/>
    <property type="match status" value="1"/>
</dbReference>
<dbReference type="Pfam" id="PF01512">
    <property type="entry name" value="Complex1_51K"/>
    <property type="match status" value="1"/>
</dbReference>
<dbReference type="Pfam" id="PF10589">
    <property type="entry name" value="NADH_4Fe-4S"/>
    <property type="match status" value="1"/>
</dbReference>
<dbReference type="InterPro" id="IPR041921">
    <property type="entry name" value="NuoE_N"/>
</dbReference>
<dbReference type="Gene3D" id="3.40.50.11540">
    <property type="entry name" value="NADH-ubiquinone oxidoreductase 51kDa subunit"/>
    <property type="match status" value="1"/>
</dbReference>
<dbReference type="InterPro" id="IPR019554">
    <property type="entry name" value="Soluble_ligand-bd"/>
</dbReference>
<dbReference type="Gene3D" id="3.40.30.10">
    <property type="entry name" value="Glutaredoxin"/>
    <property type="match status" value="1"/>
</dbReference>
<feature type="compositionally biased region" description="Low complexity" evidence="6">
    <location>
        <begin position="182"/>
        <end position="196"/>
    </location>
</feature>
<sequence>MDLHFSGAVATRAEQDAVDAALAAAPHEPGAPAHRRDLLLPALHAVQNRVGWISSGALEHICRRLELPPASAYGVAGFYALFSLRPRPARVLHVCTDLACAATGGRELRSAVENALGPAGPGADGSDADAAGEDAVQWLHSPCLGVCERAPAALLVQAGEVASEQVFAPATAPALLRGARLGPEPGAEAAEPPVAGSVPQRGDPGLRLLRRVGVVDPTSLEAYRAAGGFTALRRALAIGRAAVVREVTDAGLTGRGGAAFPTGRKWAAAAAQSDTPHYLVCNADESEPGTFKDRVLLEGDPYAVVESMAIAGFAAGAGRGYLYLRGEYPRALHRFEHAVAESRRRGYLGRSVLGRAGFDFEIEVRRGAGAYICGEETAIFNSIEGFRGEPRTKPPFPVEQGLFGKPTVVNNVETLANVPLVLERGAAEYARTGTAQSTGTKLFCLSGTVRRPGVYEVPFGRTLRELLTLAGGVPEGRELRAVLLGGAAGGFVRPDELDLPLTLEDARAAGTTLGSGVVLVLDDSVDLPAILLRIAEFFREESCGQCVPCRIGTVRQDEALRRLVRHRQPDDLRLLREVGQVMRDSSICGLGQTAWNAVESALDRLGLLGPVTVPATAPVPAPVRTAPGGAA</sequence>
<proteinExistence type="inferred from homology"/>
<dbReference type="Gene3D" id="1.20.1440.230">
    <property type="entry name" value="NADH-ubiquinone oxidoreductase 51kDa subunit, iron-sulphur binding domain"/>
    <property type="match status" value="1"/>
</dbReference>
<dbReference type="Gene3D" id="3.10.20.600">
    <property type="match status" value="1"/>
</dbReference>
<accession>A0ABV6VL56</accession>
<name>A0ABV6VL56_9ACTN</name>
<keyword evidence="2" id="KW-0004">4Fe-4S</keyword>
<dbReference type="InterPro" id="IPR037207">
    <property type="entry name" value="Nuop51_4Fe4S-bd_sf"/>
</dbReference>
<feature type="domain" description="NADH-ubiquinone oxidoreductase 51kDa subunit iron-sulphur binding" evidence="7">
    <location>
        <begin position="528"/>
        <end position="572"/>
    </location>
</feature>
<evidence type="ECO:0000256" key="1">
    <source>
        <dbReference type="ARBA" id="ARBA00007523"/>
    </source>
</evidence>
<dbReference type="Proteomes" id="UP001592582">
    <property type="component" value="Unassembled WGS sequence"/>
</dbReference>
<comment type="similarity">
    <text evidence="1">Belongs to the complex I 51 kDa subunit family.</text>
</comment>
<evidence type="ECO:0000256" key="6">
    <source>
        <dbReference type="SAM" id="MobiDB-lite"/>
    </source>
</evidence>
<dbReference type="SUPFAM" id="SSF52833">
    <property type="entry name" value="Thioredoxin-like"/>
    <property type="match status" value="1"/>
</dbReference>
<dbReference type="SUPFAM" id="SSF142984">
    <property type="entry name" value="Nqo1 middle domain-like"/>
    <property type="match status" value="1"/>
</dbReference>
<keyword evidence="3" id="KW-0479">Metal-binding</keyword>
<evidence type="ECO:0000256" key="2">
    <source>
        <dbReference type="ARBA" id="ARBA00022485"/>
    </source>
</evidence>
<protein>
    <submittedName>
        <fullName evidence="8">NAD(P)H-dependent oxidoreductase subunit E</fullName>
    </submittedName>
</protein>
<evidence type="ECO:0000259" key="7">
    <source>
        <dbReference type="SMART" id="SM00928"/>
    </source>
</evidence>
<evidence type="ECO:0000256" key="5">
    <source>
        <dbReference type="ARBA" id="ARBA00023014"/>
    </source>
</evidence>
<dbReference type="InterPro" id="IPR036249">
    <property type="entry name" value="Thioredoxin-like_sf"/>
</dbReference>
<dbReference type="RefSeq" id="WP_380518114.1">
    <property type="nucleotide sequence ID" value="NZ_JBHEZX010000024.1"/>
</dbReference>
<organism evidence="8 9">
    <name type="scientific">Streptacidiphilus alkalitolerans</name>
    <dbReference type="NCBI Taxonomy" id="3342712"/>
    <lineage>
        <taxon>Bacteria</taxon>
        <taxon>Bacillati</taxon>
        <taxon>Actinomycetota</taxon>
        <taxon>Actinomycetes</taxon>
        <taxon>Kitasatosporales</taxon>
        <taxon>Streptomycetaceae</taxon>
        <taxon>Streptacidiphilus</taxon>
    </lineage>
</organism>
<dbReference type="InterPro" id="IPR011538">
    <property type="entry name" value="Nuo51_FMN-bd"/>
</dbReference>
<dbReference type="PANTHER" id="PTHR43578">
    <property type="entry name" value="NADH-QUINONE OXIDOREDUCTASE SUBUNIT F"/>
    <property type="match status" value="1"/>
</dbReference>
<dbReference type="PROSITE" id="PS00645">
    <property type="entry name" value="COMPLEX1_51K_2"/>
    <property type="match status" value="1"/>
</dbReference>
<dbReference type="SMART" id="SM00928">
    <property type="entry name" value="NADH_4Fe-4S"/>
    <property type="match status" value="1"/>
</dbReference>
<evidence type="ECO:0000256" key="4">
    <source>
        <dbReference type="ARBA" id="ARBA00023004"/>
    </source>
</evidence>
<dbReference type="Gene3D" id="6.10.250.1450">
    <property type="match status" value="1"/>
</dbReference>
<keyword evidence="9" id="KW-1185">Reference proteome</keyword>
<evidence type="ECO:0000256" key="3">
    <source>
        <dbReference type="ARBA" id="ARBA00022723"/>
    </source>
</evidence>
<keyword evidence="4" id="KW-0408">Iron</keyword>
<dbReference type="Gene3D" id="1.10.10.1590">
    <property type="entry name" value="NADH-quinone oxidoreductase subunit E"/>
    <property type="match status" value="1"/>
</dbReference>
<dbReference type="Pfam" id="PF01257">
    <property type="entry name" value="2Fe-2S_thioredx"/>
    <property type="match status" value="1"/>
</dbReference>
<evidence type="ECO:0000313" key="8">
    <source>
        <dbReference type="EMBL" id="MFC1414482.1"/>
    </source>
</evidence>
<dbReference type="EMBL" id="JBHEZX010000024">
    <property type="protein sequence ID" value="MFC1414482.1"/>
    <property type="molecule type" value="Genomic_DNA"/>
</dbReference>
<feature type="region of interest" description="Disordered" evidence="6">
    <location>
        <begin position="178"/>
        <end position="202"/>
    </location>
</feature>
<dbReference type="InterPro" id="IPR037225">
    <property type="entry name" value="Nuo51_FMN-bd_sf"/>
</dbReference>
<dbReference type="SUPFAM" id="SSF142019">
    <property type="entry name" value="Nqo1 FMN-binding domain-like"/>
    <property type="match status" value="1"/>
</dbReference>
<gene>
    <name evidence="8" type="ORF">ACEZDG_34990</name>
</gene>